<evidence type="ECO:0000256" key="6">
    <source>
        <dbReference type="SAM" id="Phobius"/>
    </source>
</evidence>
<keyword evidence="4 6" id="KW-1133">Transmembrane helix</keyword>
<sequence length="233" mass="24709">MLRCFLEWLANALGSVPGLALGASFIWGVLSILLSPCHLTSIPLIVGFISGQETTSTKRAFMLALLFSTGILITIGLTGLITALLGRMLGDIGPSGNYLLAAIFVLVGLNLLEVIRLPFTSAPNEKVFQREGLLAALVLGLIFGIALGPCTFAYMAPMLGVVFTVAASRFLYALLLLLVFALGHCSVIVAAGTLTEVVQRYLNWNVRSKGVAIVKKICGVLVILGGVYLLWTA</sequence>
<dbReference type="InterPro" id="IPR003834">
    <property type="entry name" value="Cyt_c_assmbl_TM_dom"/>
</dbReference>
<proteinExistence type="inferred from homology"/>
<keyword evidence="3 6" id="KW-0812">Transmembrane</keyword>
<feature type="transmembrane region" description="Helical" evidence="6">
    <location>
        <begin position="131"/>
        <end position="155"/>
    </location>
</feature>
<gene>
    <name evidence="8" type="ORF">ENP94_08235</name>
    <name evidence="9" type="ORF">ENS16_03880</name>
</gene>
<dbReference type="PANTHER" id="PTHR31272">
    <property type="entry name" value="CYTOCHROME C-TYPE BIOGENESIS PROTEIN HI_1454-RELATED"/>
    <property type="match status" value="1"/>
</dbReference>
<name>A0A7C1T290_UNCW3</name>
<feature type="transmembrane region" description="Helical" evidence="6">
    <location>
        <begin position="25"/>
        <end position="49"/>
    </location>
</feature>
<dbReference type="PANTHER" id="PTHR31272:SF6">
    <property type="entry name" value="CYTOCHROME C-TYPE BIOGENESIS CCDA-LIKE CHLOROPLASTIC PROTEIN"/>
    <property type="match status" value="1"/>
</dbReference>
<evidence type="ECO:0000256" key="1">
    <source>
        <dbReference type="ARBA" id="ARBA00004141"/>
    </source>
</evidence>
<protein>
    <submittedName>
        <fullName evidence="8">Cytochrome C biogenesis protein</fullName>
    </submittedName>
</protein>
<organism evidence="8">
    <name type="scientific">candidate division WOR-3 bacterium</name>
    <dbReference type="NCBI Taxonomy" id="2052148"/>
    <lineage>
        <taxon>Bacteria</taxon>
        <taxon>Bacteria division WOR-3</taxon>
    </lineage>
</organism>
<evidence type="ECO:0000256" key="4">
    <source>
        <dbReference type="ARBA" id="ARBA00022989"/>
    </source>
</evidence>
<feature type="transmembrane region" description="Helical" evidence="6">
    <location>
        <begin position="61"/>
        <end position="86"/>
    </location>
</feature>
<accession>A0A7C1T290</accession>
<evidence type="ECO:0000313" key="9">
    <source>
        <dbReference type="EMBL" id="HFJ53809.1"/>
    </source>
</evidence>
<evidence type="ECO:0000259" key="7">
    <source>
        <dbReference type="Pfam" id="PF02683"/>
    </source>
</evidence>
<comment type="caution">
    <text evidence="8">The sequence shown here is derived from an EMBL/GenBank/DDBJ whole genome shotgun (WGS) entry which is preliminary data.</text>
</comment>
<dbReference type="AlphaFoldDB" id="A0A7C1T290"/>
<feature type="transmembrane region" description="Helical" evidence="6">
    <location>
        <begin position="213"/>
        <end position="231"/>
    </location>
</feature>
<evidence type="ECO:0000313" key="8">
    <source>
        <dbReference type="EMBL" id="HEA87971.1"/>
    </source>
</evidence>
<dbReference type="EMBL" id="DSLG01000008">
    <property type="protein sequence ID" value="HEA87971.1"/>
    <property type="molecule type" value="Genomic_DNA"/>
</dbReference>
<keyword evidence="5 6" id="KW-0472">Membrane</keyword>
<reference evidence="8" key="1">
    <citation type="journal article" date="2020" name="mSystems">
        <title>Genome- and Community-Level Interaction Insights into Carbon Utilization and Element Cycling Functions of Hydrothermarchaeota in Hydrothermal Sediment.</title>
        <authorList>
            <person name="Zhou Z."/>
            <person name="Liu Y."/>
            <person name="Xu W."/>
            <person name="Pan J."/>
            <person name="Luo Z.H."/>
            <person name="Li M."/>
        </authorList>
    </citation>
    <scope>NUCLEOTIDE SEQUENCE [LARGE SCALE GENOMIC DNA]</scope>
    <source>
        <strain evidence="8">SpSt-265</strain>
        <strain evidence="9">SpSt-465</strain>
    </source>
</reference>
<dbReference type="InterPro" id="IPR051790">
    <property type="entry name" value="Cytochrome_c-biogenesis_DsbD"/>
</dbReference>
<feature type="transmembrane region" description="Helical" evidence="6">
    <location>
        <begin position="170"/>
        <end position="192"/>
    </location>
</feature>
<dbReference type="GO" id="GO:0016020">
    <property type="term" value="C:membrane"/>
    <property type="evidence" value="ECO:0007669"/>
    <property type="project" value="UniProtKB-SubCell"/>
</dbReference>
<dbReference type="GO" id="GO:0017004">
    <property type="term" value="P:cytochrome complex assembly"/>
    <property type="evidence" value="ECO:0007669"/>
    <property type="project" value="InterPro"/>
</dbReference>
<evidence type="ECO:0000256" key="3">
    <source>
        <dbReference type="ARBA" id="ARBA00022692"/>
    </source>
</evidence>
<feature type="domain" description="Cytochrome C biogenesis protein transmembrane" evidence="7">
    <location>
        <begin position="21"/>
        <end position="208"/>
    </location>
</feature>
<feature type="transmembrane region" description="Helical" evidence="6">
    <location>
        <begin position="98"/>
        <end position="119"/>
    </location>
</feature>
<evidence type="ECO:0000256" key="2">
    <source>
        <dbReference type="ARBA" id="ARBA00006143"/>
    </source>
</evidence>
<comment type="similarity">
    <text evidence="2">Belongs to the DsbD family.</text>
</comment>
<comment type="subcellular location">
    <subcellularLocation>
        <location evidence="1">Membrane</location>
        <topology evidence="1">Multi-pass membrane protein</topology>
    </subcellularLocation>
</comment>
<dbReference type="Pfam" id="PF02683">
    <property type="entry name" value="DsbD_TM"/>
    <property type="match status" value="1"/>
</dbReference>
<evidence type="ECO:0000256" key="5">
    <source>
        <dbReference type="ARBA" id="ARBA00023136"/>
    </source>
</evidence>
<dbReference type="EMBL" id="DSTU01000004">
    <property type="protein sequence ID" value="HFJ53809.1"/>
    <property type="molecule type" value="Genomic_DNA"/>
</dbReference>